<feature type="compositionally biased region" description="Basic and acidic residues" evidence="1">
    <location>
        <begin position="26"/>
        <end position="41"/>
    </location>
</feature>
<accession>A0A1G7UG22</accession>
<feature type="region of interest" description="Disordered" evidence="1">
    <location>
        <begin position="26"/>
        <end position="73"/>
    </location>
</feature>
<dbReference type="AlphaFoldDB" id="A0A1G7UG22"/>
<name>A0A1G7UG22_9FLAO</name>
<protein>
    <recommendedName>
        <fullName evidence="5">Pentapeptide MXKDX repeat protein</fullName>
    </recommendedName>
</protein>
<keyword evidence="4" id="KW-1185">Reference proteome</keyword>
<gene>
    <name evidence="3" type="ORF">SAMN04488027_10236</name>
</gene>
<evidence type="ECO:0008006" key="5">
    <source>
        <dbReference type="Google" id="ProtNLM"/>
    </source>
</evidence>
<dbReference type="Proteomes" id="UP000199296">
    <property type="component" value="Unassembled WGS sequence"/>
</dbReference>
<feature type="compositionally biased region" description="Basic and acidic residues" evidence="1">
    <location>
        <begin position="60"/>
        <end position="73"/>
    </location>
</feature>
<feature type="chain" id="PRO_5011775564" description="Pentapeptide MXKDX repeat protein" evidence="2">
    <location>
        <begin position="24"/>
        <end position="73"/>
    </location>
</feature>
<evidence type="ECO:0000256" key="2">
    <source>
        <dbReference type="SAM" id="SignalP"/>
    </source>
</evidence>
<dbReference type="RefSeq" id="WP_093364813.1">
    <property type="nucleotide sequence ID" value="NZ_FNCW01000002.1"/>
</dbReference>
<reference evidence="3 4" key="1">
    <citation type="submission" date="2016-10" db="EMBL/GenBank/DDBJ databases">
        <authorList>
            <person name="de Groot N.N."/>
        </authorList>
    </citation>
    <scope>NUCLEOTIDE SEQUENCE [LARGE SCALE GENOMIC DNA]</scope>
    <source>
        <strain evidence="3 4">DSM 19803</strain>
    </source>
</reference>
<proteinExistence type="predicted"/>
<organism evidence="3 4">
    <name type="scientific">Psychroflexus sediminis</name>
    <dbReference type="NCBI Taxonomy" id="470826"/>
    <lineage>
        <taxon>Bacteria</taxon>
        <taxon>Pseudomonadati</taxon>
        <taxon>Bacteroidota</taxon>
        <taxon>Flavobacteriia</taxon>
        <taxon>Flavobacteriales</taxon>
        <taxon>Flavobacteriaceae</taxon>
        <taxon>Psychroflexus</taxon>
    </lineage>
</organism>
<evidence type="ECO:0000313" key="3">
    <source>
        <dbReference type="EMBL" id="SDG46019.1"/>
    </source>
</evidence>
<evidence type="ECO:0000256" key="1">
    <source>
        <dbReference type="SAM" id="MobiDB-lite"/>
    </source>
</evidence>
<keyword evidence="2" id="KW-0732">Signal</keyword>
<feature type="signal peptide" evidence="2">
    <location>
        <begin position="1"/>
        <end position="23"/>
    </location>
</feature>
<dbReference type="STRING" id="470826.SAMN04488027_10236"/>
<dbReference type="EMBL" id="FNCW01000002">
    <property type="protein sequence ID" value="SDG46019.1"/>
    <property type="molecule type" value="Genomic_DNA"/>
</dbReference>
<evidence type="ECO:0000313" key="4">
    <source>
        <dbReference type="Proteomes" id="UP000199296"/>
    </source>
</evidence>
<dbReference type="PROSITE" id="PS51257">
    <property type="entry name" value="PROKAR_LIPOPROTEIN"/>
    <property type="match status" value="1"/>
</dbReference>
<sequence>MKNLKLILSSTLIAGLMMLSVSCVDKKKEDTTDAEVHHEQEMHDEEMHDEEMMDEEMDHDEINHDEMNHDAEM</sequence>
<feature type="compositionally biased region" description="Acidic residues" evidence="1">
    <location>
        <begin position="42"/>
        <end position="59"/>
    </location>
</feature>